<proteinExistence type="predicted"/>
<reference evidence="2 3" key="1">
    <citation type="journal article" date="2006" name="PLoS Genet.">
        <title>Comparative genomics of emerging human ehrlichiosis agents.</title>
        <authorList>
            <person name="Dunning Hotopp J.C."/>
            <person name="Lin M."/>
            <person name="Madupu R."/>
            <person name="Crabtree J."/>
            <person name="Angiuoli S.V."/>
            <person name="Eisen J.A."/>
            <person name="Seshadri R."/>
            <person name="Ren Q."/>
            <person name="Wu M."/>
            <person name="Utterback T.R."/>
            <person name="Smith S."/>
            <person name="Lewis M."/>
            <person name="Khouri H."/>
            <person name="Zhang C."/>
            <person name="Niu H."/>
            <person name="Lin Q."/>
            <person name="Ohashi N."/>
            <person name="Zhi N."/>
            <person name="Nelson W."/>
            <person name="Brinkac L.M."/>
            <person name="Dodson R.J."/>
            <person name="Rosovitz M.J."/>
            <person name="Sundaram J."/>
            <person name="Daugherty S.C."/>
            <person name="Davidsen T."/>
            <person name="Durkin A.S."/>
            <person name="Gwinn M."/>
            <person name="Haft D.H."/>
            <person name="Selengut J.D."/>
            <person name="Sullivan S.A."/>
            <person name="Zafar N."/>
            <person name="Zhou L."/>
            <person name="Benahmed F."/>
            <person name="Forberger H."/>
            <person name="Halpin R."/>
            <person name="Mulligan S."/>
            <person name="Robinson J."/>
            <person name="White O."/>
            <person name="Rikihisa Y."/>
            <person name="Tettelin H."/>
        </authorList>
    </citation>
    <scope>NUCLEOTIDE SEQUENCE [LARGE SCALE GENOMIC DNA]</scope>
    <source>
        <strain evidence="3">ATCC VR-367 / Miyayama</strain>
    </source>
</reference>
<dbReference type="EMBL" id="CP000237">
    <property type="protein sequence ID" value="ABD45979.1"/>
    <property type="molecule type" value="Genomic_DNA"/>
</dbReference>
<dbReference type="KEGG" id="nse:NSE_0115"/>
<sequence>MFSANKNIIFVLVLASMVVLSIVVFYFAHKILLKGRTFKKPPSTPSVEELLSVSDDIVVQPFQSNFPISLLGKLSGCTISQEKIIGSCERSGEPSTEKYVVLEALSRECSQEEKCELVGNLLRVRSVLPLTEQSIPTADDFCAFFLDVFATMAVQGTYSAAASGATLHIPFPMRPLAPGRVSEVYVSRFVEGFLVASASHGGGSLVASLNLAEIKFCCSDSYSFQMLAHAFNNSTIARCVGGV</sequence>
<keyword evidence="3" id="KW-1185">Reference proteome</keyword>
<dbReference type="OrthoDB" id="7165617at2"/>
<dbReference type="HOGENOM" id="CLU_1128131_0_0_5"/>
<protein>
    <submittedName>
        <fullName evidence="2">Uncharacterized protein</fullName>
    </submittedName>
</protein>
<dbReference type="AlphaFoldDB" id="Q2GET1"/>
<gene>
    <name evidence="2" type="ordered locus">NSE_0115</name>
</gene>
<keyword evidence="1" id="KW-0812">Transmembrane</keyword>
<accession>Q2GET1</accession>
<dbReference type="Proteomes" id="UP000001942">
    <property type="component" value="Chromosome"/>
</dbReference>
<organism evidence="2 3">
    <name type="scientific">Ehrlichia sennetsu (strain ATCC VR-367 / Miyayama)</name>
    <name type="common">Neorickettsia sennetsu</name>
    <dbReference type="NCBI Taxonomy" id="222891"/>
    <lineage>
        <taxon>Bacteria</taxon>
        <taxon>Pseudomonadati</taxon>
        <taxon>Pseudomonadota</taxon>
        <taxon>Alphaproteobacteria</taxon>
        <taxon>Rickettsiales</taxon>
        <taxon>Anaplasmataceae</taxon>
        <taxon>Ehrlichia</taxon>
    </lineage>
</organism>
<evidence type="ECO:0000313" key="3">
    <source>
        <dbReference type="Proteomes" id="UP000001942"/>
    </source>
</evidence>
<evidence type="ECO:0000256" key="1">
    <source>
        <dbReference type="SAM" id="Phobius"/>
    </source>
</evidence>
<name>Q2GET1_EHRS3</name>
<evidence type="ECO:0000313" key="2">
    <source>
        <dbReference type="EMBL" id="ABD45979.1"/>
    </source>
</evidence>
<keyword evidence="1" id="KW-1133">Transmembrane helix</keyword>
<dbReference type="RefSeq" id="WP_011451521.1">
    <property type="nucleotide sequence ID" value="NC_007798.1"/>
</dbReference>
<keyword evidence="1" id="KW-0472">Membrane</keyword>
<feature type="transmembrane region" description="Helical" evidence="1">
    <location>
        <begin position="7"/>
        <end position="28"/>
    </location>
</feature>